<keyword evidence="3" id="KW-1185">Reference proteome</keyword>
<sequence>MWKNLYSLVKKDCRMMVSGKFFLVAFGSFLIYTLFINFGYLNLMEAEIYNVYLYDPSGTQTDVSPLVYSVSSPEELIKAIAKDTSGVGIDACDGEPNVILYEATEKADQHRVDYALSLLHSDGEYMPEIVGNNTPEMKQRKEITCELLFIEIVAVGFLGIASVLFKEKQMGVIRVHVIIPLNKNLFVFSKVFLFLLTDLVFAVLMTLFNIGISETKSILPAVLIQTAILSLIVAFVGFGCAMLLKDFKQFSLVYLVTALFVVTPIFLAANTSVKVTWLAVHPFYHVYMGLKNAFFGMPVTNPVYYICVVCTVIVFFGMVNLVFRKEMGREG</sequence>
<evidence type="ECO:0000313" key="2">
    <source>
        <dbReference type="EMBL" id="EEG47869.1"/>
    </source>
</evidence>
<protein>
    <recommendedName>
        <fullName evidence="4">ABC-2 family transporter protein</fullName>
    </recommendedName>
</protein>
<dbReference type="AlphaFoldDB" id="C0CQT2"/>
<reference evidence="2 3" key="2">
    <citation type="submission" date="2009-02" db="EMBL/GenBank/DDBJ databases">
        <title>Draft genome sequence of Blautia hydrogenotrophica DSM 10507 (Ruminococcus hydrogenotrophicus DSM 10507).</title>
        <authorList>
            <person name="Sudarsanam P."/>
            <person name="Ley R."/>
            <person name="Guruge J."/>
            <person name="Turnbaugh P.J."/>
            <person name="Mahowald M."/>
            <person name="Liep D."/>
            <person name="Gordon J."/>
        </authorList>
    </citation>
    <scope>NUCLEOTIDE SEQUENCE [LARGE SCALE GENOMIC DNA]</scope>
    <source>
        <strain evidence="3">DSM 10507 / JCM 14656 / S5a33</strain>
    </source>
</reference>
<dbReference type="HOGENOM" id="CLU_841297_0_0_9"/>
<organism evidence="2 3">
    <name type="scientific">Blautia hydrogenotrophica (strain DSM 10507 / JCM 14656 / S5a33)</name>
    <name type="common">Ruminococcus hydrogenotrophicus</name>
    <dbReference type="NCBI Taxonomy" id="476272"/>
    <lineage>
        <taxon>Bacteria</taxon>
        <taxon>Bacillati</taxon>
        <taxon>Bacillota</taxon>
        <taxon>Clostridia</taxon>
        <taxon>Lachnospirales</taxon>
        <taxon>Lachnospiraceae</taxon>
        <taxon>Blautia</taxon>
    </lineage>
</organism>
<keyword evidence="1" id="KW-1133">Transmembrane helix</keyword>
<proteinExistence type="predicted"/>
<dbReference type="Proteomes" id="UP000003100">
    <property type="component" value="Unassembled WGS sequence"/>
</dbReference>
<evidence type="ECO:0008006" key="4">
    <source>
        <dbReference type="Google" id="ProtNLM"/>
    </source>
</evidence>
<evidence type="ECO:0000256" key="1">
    <source>
        <dbReference type="SAM" id="Phobius"/>
    </source>
</evidence>
<feature type="transmembrane region" description="Helical" evidence="1">
    <location>
        <begin position="251"/>
        <end position="269"/>
    </location>
</feature>
<accession>C0CQT2</accession>
<reference evidence="2 3" key="1">
    <citation type="submission" date="2009-01" db="EMBL/GenBank/DDBJ databases">
        <authorList>
            <person name="Fulton L."/>
            <person name="Clifton S."/>
            <person name="Fulton B."/>
            <person name="Xu J."/>
            <person name="Minx P."/>
            <person name="Pepin K.H."/>
            <person name="Johnson M."/>
            <person name="Bhonagiri V."/>
            <person name="Nash W.E."/>
            <person name="Mardis E.R."/>
            <person name="Wilson R.K."/>
        </authorList>
    </citation>
    <scope>NUCLEOTIDE SEQUENCE [LARGE SCALE GENOMIC DNA]</scope>
    <source>
        <strain evidence="3">DSM 10507 / JCM 14656 / S5a33</strain>
    </source>
</reference>
<keyword evidence="1" id="KW-0812">Transmembrane</keyword>
<comment type="caution">
    <text evidence="2">The sequence shown here is derived from an EMBL/GenBank/DDBJ whole genome shotgun (WGS) entry which is preliminary data.</text>
</comment>
<feature type="transmembrane region" description="Helical" evidence="1">
    <location>
        <begin position="21"/>
        <end position="41"/>
    </location>
</feature>
<name>C0CQT2_BLAHS</name>
<evidence type="ECO:0000313" key="3">
    <source>
        <dbReference type="Proteomes" id="UP000003100"/>
    </source>
</evidence>
<dbReference type="EMBL" id="ACBZ01000173">
    <property type="protein sequence ID" value="EEG47869.1"/>
    <property type="molecule type" value="Genomic_DNA"/>
</dbReference>
<keyword evidence="1" id="KW-0472">Membrane</keyword>
<feature type="transmembrane region" description="Helical" evidence="1">
    <location>
        <begin position="218"/>
        <end position="244"/>
    </location>
</feature>
<dbReference type="PATRIC" id="fig|476272.21.peg.1370"/>
<feature type="transmembrane region" description="Helical" evidence="1">
    <location>
        <begin position="147"/>
        <end position="165"/>
    </location>
</feature>
<feature type="transmembrane region" description="Helical" evidence="1">
    <location>
        <begin position="303"/>
        <end position="323"/>
    </location>
</feature>
<dbReference type="eggNOG" id="COG0842">
    <property type="taxonomic scope" value="Bacteria"/>
</dbReference>
<feature type="transmembrane region" description="Helical" evidence="1">
    <location>
        <begin position="185"/>
        <end position="212"/>
    </location>
</feature>
<gene>
    <name evidence="2" type="ORF">RUMHYD_03245</name>
</gene>